<reference evidence="1 2" key="1">
    <citation type="submission" date="2019-11" db="EMBL/GenBank/DDBJ databases">
        <title>Venatorbacter sp. nov. a predator of Campylobacter and other Gram-negative bacteria.</title>
        <authorList>
            <person name="Saeedi A."/>
            <person name="Cummings N.J."/>
            <person name="Connerton I.F."/>
            <person name="Connerton P.L."/>
        </authorList>
    </citation>
    <scope>NUCLEOTIDE SEQUENCE [LARGE SCALE GENOMIC DNA]</scope>
    <source>
        <strain evidence="1">XL5</strain>
    </source>
</reference>
<gene>
    <name evidence="1" type="ORF">GJQ55_02150</name>
</gene>
<dbReference type="EMBL" id="CP046056">
    <property type="protein sequence ID" value="QQD23351.1"/>
    <property type="molecule type" value="Genomic_DNA"/>
</dbReference>
<dbReference type="AlphaFoldDB" id="A0A9E8FMU9"/>
<sequence length="118" mass="13561">MSSFDQARTDFLQAINSDQHLFASTLAFVEQWFDFTPSAFMNGNVANRADQNQGSCKVFALAQSLNLNQQQALQCFGEHYRDVLATPDTDNHHNLRRVLREGLDNITFDHFPLRRKDI</sequence>
<organism evidence="1 2">
    <name type="scientific">Venatoribacter cucullus</name>
    <dbReference type="NCBI Taxonomy" id="2661630"/>
    <lineage>
        <taxon>Bacteria</taxon>
        <taxon>Pseudomonadati</taxon>
        <taxon>Pseudomonadota</taxon>
        <taxon>Gammaproteobacteria</taxon>
        <taxon>Oceanospirillales</taxon>
        <taxon>Oceanospirillaceae</taxon>
        <taxon>Venatoribacter</taxon>
    </lineage>
</organism>
<evidence type="ECO:0000313" key="2">
    <source>
        <dbReference type="Proteomes" id="UP000596074"/>
    </source>
</evidence>
<proteinExistence type="predicted"/>
<dbReference type="InterPro" id="IPR014984">
    <property type="entry name" value="HopJ"/>
</dbReference>
<dbReference type="Gene3D" id="3.20.160.10">
    <property type="entry name" value="vpa0580 domain like"/>
    <property type="match status" value="1"/>
</dbReference>
<evidence type="ECO:0000313" key="1">
    <source>
        <dbReference type="EMBL" id="QQD23351.1"/>
    </source>
</evidence>
<keyword evidence="2" id="KW-1185">Reference proteome</keyword>
<dbReference type="InterPro" id="IPR038604">
    <property type="entry name" value="HopJ_sf"/>
</dbReference>
<dbReference type="RefSeq" id="WP_228345876.1">
    <property type="nucleotide sequence ID" value="NZ_CP045550.1"/>
</dbReference>
<protein>
    <submittedName>
        <fullName evidence="1">HopJ type III effector protein</fullName>
    </submittedName>
</protein>
<name>A0A9E8FMU9_9GAMM</name>
<dbReference type="Proteomes" id="UP000596074">
    <property type="component" value="Chromosome"/>
</dbReference>
<dbReference type="KEGG" id="vcw:GJQ55_02150"/>
<accession>A0A9E8FMU9</accession>
<dbReference type="Pfam" id="PF08888">
    <property type="entry name" value="HopJ"/>
    <property type="match status" value="1"/>
</dbReference>